<dbReference type="InterPro" id="IPR000415">
    <property type="entry name" value="Nitroreductase-like"/>
</dbReference>
<dbReference type="EMBL" id="CP009286">
    <property type="protein sequence ID" value="AIQ63401.1"/>
    <property type="molecule type" value="Genomic_DNA"/>
</dbReference>
<reference evidence="4 5" key="1">
    <citation type="submission" date="2014-08" db="EMBL/GenBank/DDBJ databases">
        <title>Comparative genomics of the Paenibacillus odorifer group.</title>
        <authorList>
            <person name="den Bakker H.C."/>
            <person name="Tsai Y.-C."/>
            <person name="Martin N."/>
            <person name="Korlach J."/>
            <person name="Wiedmann M."/>
        </authorList>
    </citation>
    <scope>NUCLEOTIDE SEQUENCE [LARGE SCALE GENOMIC DNA]</scope>
    <source>
        <strain evidence="4 5">DSM 14472</strain>
    </source>
</reference>
<sequence length="220" mass="24330">MSDSQSSQKLEGQLFDDVVKGRRSVRNYDPHSKVSREVLTEILQQAALAPSAANLQPWRFLVIDSPELKQKLLPIAFNQQQVVEASAVIAVLGDLESVSMAGKIYGQAVEAGYMSEDTAKSFTERYTAMYSNMSSQDIRQIVINDCGMASMQFMLAARAKGYDTVPMGGYDKAGFVEAFHIPDRYIPVILIAFGKAANPGHPTVRLQIEEIVFFNEILKS</sequence>
<keyword evidence="5" id="KW-1185">Reference proteome</keyword>
<dbReference type="Pfam" id="PF00881">
    <property type="entry name" value="Nitroreductase"/>
    <property type="match status" value="1"/>
</dbReference>
<organism evidence="4 5">
    <name type="scientific">Paenibacillus stellifer</name>
    <dbReference type="NCBI Taxonomy" id="169760"/>
    <lineage>
        <taxon>Bacteria</taxon>
        <taxon>Bacillati</taxon>
        <taxon>Bacillota</taxon>
        <taxon>Bacilli</taxon>
        <taxon>Bacillales</taxon>
        <taxon>Paenibacillaceae</taxon>
        <taxon>Paenibacillus</taxon>
    </lineage>
</organism>
<dbReference type="AlphaFoldDB" id="A0A089LPH4"/>
<evidence type="ECO:0000259" key="3">
    <source>
        <dbReference type="Pfam" id="PF00881"/>
    </source>
</evidence>
<dbReference type="InterPro" id="IPR029479">
    <property type="entry name" value="Nitroreductase"/>
</dbReference>
<proteinExistence type="inferred from homology"/>
<name>A0A089LPH4_9BACL</name>
<dbReference type="CDD" id="cd02137">
    <property type="entry name" value="MhqN-like"/>
    <property type="match status" value="1"/>
</dbReference>
<dbReference type="PANTHER" id="PTHR43673:SF3">
    <property type="entry name" value="NAD(P)H NITROREDUCTASE YODC-RELATED"/>
    <property type="match status" value="1"/>
</dbReference>
<dbReference type="PANTHER" id="PTHR43673">
    <property type="entry name" value="NAD(P)H NITROREDUCTASE YDGI-RELATED"/>
    <property type="match status" value="1"/>
</dbReference>
<dbReference type="KEGG" id="pste:PSTEL_10195"/>
<dbReference type="SUPFAM" id="SSF55469">
    <property type="entry name" value="FMN-dependent nitroreductase-like"/>
    <property type="match status" value="1"/>
</dbReference>
<accession>A0A089LPH4</accession>
<dbReference type="Proteomes" id="UP000029507">
    <property type="component" value="Chromosome"/>
</dbReference>
<evidence type="ECO:0000313" key="4">
    <source>
        <dbReference type="EMBL" id="AIQ63401.1"/>
    </source>
</evidence>
<dbReference type="Gene3D" id="3.40.109.10">
    <property type="entry name" value="NADH Oxidase"/>
    <property type="match status" value="1"/>
</dbReference>
<gene>
    <name evidence="4" type="ORF">PSTEL_10195</name>
</gene>
<evidence type="ECO:0000313" key="5">
    <source>
        <dbReference type="Proteomes" id="UP000029507"/>
    </source>
</evidence>
<dbReference type="GO" id="GO:0016491">
    <property type="term" value="F:oxidoreductase activity"/>
    <property type="evidence" value="ECO:0007669"/>
    <property type="project" value="UniProtKB-KW"/>
</dbReference>
<dbReference type="RefSeq" id="WP_038694905.1">
    <property type="nucleotide sequence ID" value="NZ_CP009286.1"/>
</dbReference>
<feature type="domain" description="Nitroreductase" evidence="3">
    <location>
        <begin position="19"/>
        <end position="195"/>
    </location>
</feature>
<comment type="similarity">
    <text evidence="1">Belongs to the nitroreductase family.</text>
</comment>
<dbReference type="STRING" id="169760.PSTEL_10195"/>
<dbReference type="HOGENOM" id="CLU_070764_4_5_9"/>
<evidence type="ECO:0000256" key="1">
    <source>
        <dbReference type="ARBA" id="ARBA00007118"/>
    </source>
</evidence>
<protein>
    <submittedName>
        <fullName evidence="4">NAD(P)H nitroreductase</fullName>
    </submittedName>
</protein>
<dbReference type="OrthoDB" id="9782629at2"/>
<evidence type="ECO:0000256" key="2">
    <source>
        <dbReference type="ARBA" id="ARBA00023002"/>
    </source>
</evidence>
<keyword evidence="2" id="KW-0560">Oxidoreductase</keyword>